<gene>
    <name evidence="2" type="ORF">PROQFM164_S01g001112</name>
</gene>
<dbReference type="PANTHER" id="PTHR43677:SF4">
    <property type="entry name" value="QUINONE OXIDOREDUCTASE-LIKE PROTEIN 2"/>
    <property type="match status" value="1"/>
</dbReference>
<dbReference type="OrthoDB" id="3509362at2759"/>
<dbReference type="Gene3D" id="3.40.50.720">
    <property type="entry name" value="NAD(P)-binding Rossmann-like Domain"/>
    <property type="match status" value="1"/>
</dbReference>
<dbReference type="SUPFAM" id="SSF50129">
    <property type="entry name" value="GroES-like"/>
    <property type="match status" value="1"/>
</dbReference>
<dbReference type="Pfam" id="PF00107">
    <property type="entry name" value="ADH_zinc_N"/>
    <property type="match status" value="1"/>
</dbReference>
<dbReference type="Proteomes" id="UP000030686">
    <property type="component" value="Unassembled WGS sequence"/>
</dbReference>
<dbReference type="AlphaFoldDB" id="W6PSZ7"/>
<dbReference type="InterPro" id="IPR051397">
    <property type="entry name" value="Zn-ADH-like_protein"/>
</dbReference>
<evidence type="ECO:0000313" key="3">
    <source>
        <dbReference type="Proteomes" id="UP000030686"/>
    </source>
</evidence>
<reference evidence="2" key="1">
    <citation type="journal article" date="2014" name="Nat. Commun.">
        <title>Multiple recent horizontal transfers of a large genomic region in cheese making fungi.</title>
        <authorList>
            <person name="Cheeseman K."/>
            <person name="Ropars J."/>
            <person name="Renault P."/>
            <person name="Dupont J."/>
            <person name="Gouzy J."/>
            <person name="Branca A."/>
            <person name="Abraham A.L."/>
            <person name="Ceppi M."/>
            <person name="Conseiller E."/>
            <person name="Debuchy R."/>
            <person name="Malagnac F."/>
            <person name="Goarin A."/>
            <person name="Silar P."/>
            <person name="Lacoste S."/>
            <person name="Sallet E."/>
            <person name="Bensimon A."/>
            <person name="Giraud T."/>
            <person name="Brygoo Y."/>
        </authorList>
    </citation>
    <scope>NUCLEOTIDE SEQUENCE [LARGE SCALE GENOMIC DNA]</scope>
    <source>
        <strain evidence="2">FM164</strain>
    </source>
</reference>
<dbReference type="GO" id="GO:0016491">
    <property type="term" value="F:oxidoreductase activity"/>
    <property type="evidence" value="ECO:0007669"/>
    <property type="project" value="InterPro"/>
</dbReference>
<proteinExistence type="predicted"/>
<evidence type="ECO:0000259" key="1">
    <source>
        <dbReference type="SMART" id="SM00829"/>
    </source>
</evidence>
<dbReference type="Gene3D" id="3.90.180.10">
    <property type="entry name" value="Medium-chain alcohol dehydrogenases, catalytic domain"/>
    <property type="match status" value="1"/>
</dbReference>
<sequence length="227" mass="24891">MKDYVIAMGNFESVKSSNESTGIISRVGEDVTHLQPGNKVICLERGYYDTFLRSPVQKCLKLENDADLVEMATVGIACGTAIYALDYLAHLEVNETVLIQAATGGLGLAAIQYAECVGAEIYATVGTQQKKDYLICFKDEILKQARCRGIDVVLSTISGPGFHESLKCLAPCGRLIDVGRGNVLDKGNMGLNAFDRSISFFSFDLNFVLEEKLRIAERQESQTLFQV</sequence>
<feature type="domain" description="Enoyl reductase (ER)" evidence="1">
    <location>
        <begin position="1"/>
        <end position="227"/>
    </location>
</feature>
<dbReference type="EMBL" id="HG792015">
    <property type="protein sequence ID" value="CDM27303.1"/>
    <property type="molecule type" value="Genomic_DNA"/>
</dbReference>
<dbReference type="InterPro" id="IPR011032">
    <property type="entry name" value="GroES-like_sf"/>
</dbReference>
<dbReference type="SMART" id="SM00829">
    <property type="entry name" value="PKS_ER"/>
    <property type="match status" value="1"/>
</dbReference>
<name>W6PSZ7_PENRF</name>
<dbReference type="InterPro" id="IPR036291">
    <property type="entry name" value="NAD(P)-bd_dom_sf"/>
</dbReference>
<keyword evidence="3" id="KW-1185">Reference proteome</keyword>
<evidence type="ECO:0000313" key="2">
    <source>
        <dbReference type="EMBL" id="CDM27303.1"/>
    </source>
</evidence>
<dbReference type="SUPFAM" id="SSF51735">
    <property type="entry name" value="NAD(P)-binding Rossmann-fold domains"/>
    <property type="match status" value="1"/>
</dbReference>
<dbReference type="InterPro" id="IPR013149">
    <property type="entry name" value="ADH-like_C"/>
</dbReference>
<accession>W6PSZ7</accession>
<dbReference type="CDD" id="cd05195">
    <property type="entry name" value="enoyl_red"/>
    <property type="match status" value="1"/>
</dbReference>
<organism evidence="2 3">
    <name type="scientific">Penicillium roqueforti (strain FM164)</name>
    <dbReference type="NCBI Taxonomy" id="1365484"/>
    <lineage>
        <taxon>Eukaryota</taxon>
        <taxon>Fungi</taxon>
        <taxon>Dikarya</taxon>
        <taxon>Ascomycota</taxon>
        <taxon>Pezizomycotina</taxon>
        <taxon>Eurotiomycetes</taxon>
        <taxon>Eurotiomycetidae</taxon>
        <taxon>Eurotiales</taxon>
        <taxon>Aspergillaceae</taxon>
        <taxon>Penicillium</taxon>
    </lineage>
</organism>
<protein>
    <submittedName>
        <fullName evidence="2">Beta-ketoacyl synthase</fullName>
    </submittedName>
</protein>
<dbReference type="InterPro" id="IPR020843">
    <property type="entry name" value="ER"/>
</dbReference>
<dbReference type="STRING" id="1365484.W6PSZ7"/>
<dbReference type="PANTHER" id="PTHR43677">
    <property type="entry name" value="SHORT-CHAIN DEHYDROGENASE/REDUCTASE"/>
    <property type="match status" value="1"/>
</dbReference>